<name>A0A151K2L1_9HYME</name>
<feature type="compositionally biased region" description="Basic and acidic residues" evidence="1">
    <location>
        <begin position="61"/>
        <end position="77"/>
    </location>
</feature>
<gene>
    <name evidence="2" type="ORF">ALC62_15387</name>
</gene>
<sequence length="166" mass="18644">MANERGKIAREIERTSESIRRKHRALKTGRIDEDRALDRRFGPIVEPLRQIADSSPIVRAIKTESPDATPKRKREEGGGGGGLLRDSAHAFLRSNADNLHTACTYPTVGVDRLRDDVRDVRAARPFEPRHVANSYGSAESKVRRACPARTQRQRDGSRVRRLLGQV</sequence>
<comment type="caution">
    <text evidence="2">The sequence shown here is derived from an EMBL/GenBank/DDBJ whole genome shotgun (WGS) entry which is preliminary data.</text>
</comment>
<protein>
    <submittedName>
        <fullName evidence="2">Uncharacterized protein</fullName>
    </submittedName>
</protein>
<dbReference type="STRING" id="456900.A0A151K2L1"/>
<dbReference type="EMBL" id="LKEX01025334">
    <property type="protein sequence ID" value="KYN50359.1"/>
    <property type="molecule type" value="Genomic_DNA"/>
</dbReference>
<keyword evidence="3" id="KW-1185">Reference proteome</keyword>
<feature type="region of interest" description="Disordered" evidence="1">
    <location>
        <begin position="56"/>
        <end position="86"/>
    </location>
</feature>
<dbReference type="AlphaFoldDB" id="A0A151K2L1"/>
<feature type="region of interest" description="Disordered" evidence="1">
    <location>
        <begin position="131"/>
        <end position="166"/>
    </location>
</feature>
<proteinExistence type="predicted"/>
<evidence type="ECO:0000313" key="3">
    <source>
        <dbReference type="Proteomes" id="UP000078542"/>
    </source>
</evidence>
<evidence type="ECO:0000313" key="2">
    <source>
        <dbReference type="EMBL" id="KYN50359.1"/>
    </source>
</evidence>
<dbReference type="Proteomes" id="UP000078542">
    <property type="component" value="Unassembled WGS sequence"/>
</dbReference>
<organism evidence="2 3">
    <name type="scientific">Cyphomyrmex costatus</name>
    <dbReference type="NCBI Taxonomy" id="456900"/>
    <lineage>
        <taxon>Eukaryota</taxon>
        <taxon>Metazoa</taxon>
        <taxon>Ecdysozoa</taxon>
        <taxon>Arthropoda</taxon>
        <taxon>Hexapoda</taxon>
        <taxon>Insecta</taxon>
        <taxon>Pterygota</taxon>
        <taxon>Neoptera</taxon>
        <taxon>Endopterygota</taxon>
        <taxon>Hymenoptera</taxon>
        <taxon>Apocrita</taxon>
        <taxon>Aculeata</taxon>
        <taxon>Formicoidea</taxon>
        <taxon>Formicidae</taxon>
        <taxon>Myrmicinae</taxon>
        <taxon>Cyphomyrmex</taxon>
    </lineage>
</organism>
<evidence type="ECO:0000256" key="1">
    <source>
        <dbReference type="SAM" id="MobiDB-lite"/>
    </source>
</evidence>
<reference evidence="2 3" key="1">
    <citation type="submission" date="2016-03" db="EMBL/GenBank/DDBJ databases">
        <title>Cyphomyrmex costatus WGS genome.</title>
        <authorList>
            <person name="Nygaard S."/>
            <person name="Hu H."/>
            <person name="Boomsma J."/>
            <person name="Zhang G."/>
        </authorList>
    </citation>
    <scope>NUCLEOTIDE SEQUENCE [LARGE SCALE GENOMIC DNA]</scope>
    <source>
        <strain evidence="2">MS0001</strain>
        <tissue evidence="2">Whole body</tissue>
    </source>
</reference>
<accession>A0A151K2L1</accession>